<feature type="region of interest" description="Disordered" evidence="1">
    <location>
        <begin position="36"/>
        <end position="57"/>
    </location>
</feature>
<evidence type="ECO:0000256" key="1">
    <source>
        <dbReference type="SAM" id="MobiDB-lite"/>
    </source>
</evidence>
<protein>
    <submittedName>
        <fullName evidence="2">Uncharacterized protein</fullName>
    </submittedName>
</protein>
<organism evidence="2 3">
    <name type="scientific">Buddleja alternifolia</name>
    <dbReference type="NCBI Taxonomy" id="168488"/>
    <lineage>
        <taxon>Eukaryota</taxon>
        <taxon>Viridiplantae</taxon>
        <taxon>Streptophyta</taxon>
        <taxon>Embryophyta</taxon>
        <taxon>Tracheophyta</taxon>
        <taxon>Spermatophyta</taxon>
        <taxon>Magnoliopsida</taxon>
        <taxon>eudicotyledons</taxon>
        <taxon>Gunneridae</taxon>
        <taxon>Pentapetalae</taxon>
        <taxon>asterids</taxon>
        <taxon>lamiids</taxon>
        <taxon>Lamiales</taxon>
        <taxon>Scrophulariaceae</taxon>
        <taxon>Buddlejeae</taxon>
        <taxon>Buddleja</taxon>
    </lineage>
</organism>
<keyword evidence="3" id="KW-1185">Reference proteome</keyword>
<evidence type="ECO:0000313" key="3">
    <source>
        <dbReference type="Proteomes" id="UP000826271"/>
    </source>
</evidence>
<evidence type="ECO:0000313" key="2">
    <source>
        <dbReference type="EMBL" id="KAG8373781.1"/>
    </source>
</evidence>
<comment type="caution">
    <text evidence="2">The sequence shown here is derived from an EMBL/GenBank/DDBJ whole genome shotgun (WGS) entry which is preliminary data.</text>
</comment>
<dbReference type="Proteomes" id="UP000826271">
    <property type="component" value="Unassembled WGS sequence"/>
</dbReference>
<reference evidence="2" key="1">
    <citation type="submission" date="2019-10" db="EMBL/GenBank/DDBJ databases">
        <authorList>
            <person name="Zhang R."/>
            <person name="Pan Y."/>
            <person name="Wang J."/>
            <person name="Ma R."/>
            <person name="Yu S."/>
        </authorList>
    </citation>
    <scope>NUCLEOTIDE SEQUENCE</scope>
    <source>
        <strain evidence="2">LA-IB0</strain>
        <tissue evidence="2">Leaf</tissue>
    </source>
</reference>
<dbReference type="EMBL" id="WHWC01000011">
    <property type="protein sequence ID" value="KAG8373781.1"/>
    <property type="molecule type" value="Genomic_DNA"/>
</dbReference>
<name>A0AAV6WRX3_9LAMI</name>
<proteinExistence type="predicted"/>
<accession>A0AAV6WRX3</accession>
<dbReference type="AlphaFoldDB" id="A0AAV6WRX3"/>
<gene>
    <name evidence="2" type="ORF">BUALT_Bualt11G0060800</name>
</gene>
<sequence length="80" mass="8458">MCSVWDEEQPMQVQGGGAHAGFRGVRGGGVGGVAGGGSRLLLPPHEGPPYHGSSRRRRLSIGFKRMSSGYYISSRNVSDV</sequence>